<name>A0AAV9M7U3_9SOLN</name>
<accession>A0AAV9M7U3</accession>
<dbReference type="EMBL" id="JAWPEI010000003">
    <property type="protein sequence ID" value="KAK4732964.1"/>
    <property type="molecule type" value="Genomic_DNA"/>
</dbReference>
<gene>
    <name evidence="1" type="ORF">R3W88_025952</name>
</gene>
<dbReference type="AlphaFoldDB" id="A0AAV9M7U3"/>
<dbReference type="Proteomes" id="UP001311915">
    <property type="component" value="Unassembled WGS sequence"/>
</dbReference>
<reference evidence="1 2" key="1">
    <citation type="submission" date="2023-10" db="EMBL/GenBank/DDBJ databases">
        <title>Genome-Wide Identification Analysis in wild type Solanum Pinnatisectum Reveals Some Genes Defensing Phytophthora Infestans.</title>
        <authorList>
            <person name="Sun C."/>
        </authorList>
    </citation>
    <scope>NUCLEOTIDE SEQUENCE [LARGE SCALE GENOMIC DNA]</scope>
    <source>
        <strain evidence="1">LQN</strain>
        <tissue evidence="1">Leaf</tissue>
    </source>
</reference>
<protein>
    <submittedName>
        <fullName evidence="1">Uncharacterized protein</fullName>
    </submittedName>
</protein>
<sequence length="284" mass="33735">MNENEIEEMLDHLRRIKIGGIWHFDMVLRVFRTFIKYHVLLPDCLVKLTKIAKWTVERLRRVFDGIPDACKTSLNLERLESHLLEFFEGNSSLSYNYDLNDFDLSKYMECLEKILNDVLMMFLEKGRSCHPKEKLPIHLSIKKLKIVQKKMRFLRYIYTIEINGYVNYEKLECLETRIQFMANNVGQFCLDVLDYVAAVEVNDENDIFNKPPYLLSLIVFVELEMKKIFHGELNASKFTQSKIFKDKKLPKVFSHHLHNLLMYLRNKKLDNFPNDISAQNVDVQ</sequence>
<evidence type="ECO:0000313" key="1">
    <source>
        <dbReference type="EMBL" id="KAK4732964.1"/>
    </source>
</evidence>
<comment type="caution">
    <text evidence="1">The sequence shown here is derived from an EMBL/GenBank/DDBJ whole genome shotgun (WGS) entry which is preliminary data.</text>
</comment>
<evidence type="ECO:0000313" key="2">
    <source>
        <dbReference type="Proteomes" id="UP001311915"/>
    </source>
</evidence>
<proteinExistence type="predicted"/>
<organism evidence="1 2">
    <name type="scientific">Solanum pinnatisectum</name>
    <name type="common">tansyleaf nightshade</name>
    <dbReference type="NCBI Taxonomy" id="50273"/>
    <lineage>
        <taxon>Eukaryota</taxon>
        <taxon>Viridiplantae</taxon>
        <taxon>Streptophyta</taxon>
        <taxon>Embryophyta</taxon>
        <taxon>Tracheophyta</taxon>
        <taxon>Spermatophyta</taxon>
        <taxon>Magnoliopsida</taxon>
        <taxon>eudicotyledons</taxon>
        <taxon>Gunneridae</taxon>
        <taxon>Pentapetalae</taxon>
        <taxon>asterids</taxon>
        <taxon>lamiids</taxon>
        <taxon>Solanales</taxon>
        <taxon>Solanaceae</taxon>
        <taxon>Solanoideae</taxon>
        <taxon>Solaneae</taxon>
        <taxon>Solanum</taxon>
    </lineage>
</organism>
<keyword evidence="2" id="KW-1185">Reference proteome</keyword>